<evidence type="ECO:0008006" key="3">
    <source>
        <dbReference type="Google" id="ProtNLM"/>
    </source>
</evidence>
<keyword evidence="2" id="KW-1185">Reference proteome</keyword>
<dbReference type="Proteomes" id="UP001234989">
    <property type="component" value="Chromosome 8"/>
</dbReference>
<evidence type="ECO:0000313" key="1">
    <source>
        <dbReference type="EMBL" id="WMV40963.1"/>
    </source>
</evidence>
<reference evidence="1" key="1">
    <citation type="submission" date="2023-08" db="EMBL/GenBank/DDBJ databases">
        <title>A de novo genome assembly of Solanum verrucosum Schlechtendal, a Mexican diploid species geographically isolated from the other diploid A-genome species in potato relatives.</title>
        <authorList>
            <person name="Hosaka K."/>
        </authorList>
    </citation>
    <scope>NUCLEOTIDE SEQUENCE</scope>
    <source>
        <tissue evidence="1">Young leaves</tissue>
    </source>
</reference>
<gene>
    <name evidence="1" type="ORF">MTR67_034348</name>
</gene>
<name>A0AAF0U844_SOLVR</name>
<protein>
    <recommendedName>
        <fullName evidence="3">Gag-pol polyprotein</fullName>
    </recommendedName>
</protein>
<dbReference type="EMBL" id="CP133619">
    <property type="protein sequence ID" value="WMV40963.1"/>
    <property type="molecule type" value="Genomic_DNA"/>
</dbReference>
<dbReference type="AlphaFoldDB" id="A0AAF0U844"/>
<organism evidence="1 2">
    <name type="scientific">Solanum verrucosum</name>
    <dbReference type="NCBI Taxonomy" id="315347"/>
    <lineage>
        <taxon>Eukaryota</taxon>
        <taxon>Viridiplantae</taxon>
        <taxon>Streptophyta</taxon>
        <taxon>Embryophyta</taxon>
        <taxon>Tracheophyta</taxon>
        <taxon>Spermatophyta</taxon>
        <taxon>Magnoliopsida</taxon>
        <taxon>eudicotyledons</taxon>
        <taxon>Gunneridae</taxon>
        <taxon>Pentapetalae</taxon>
        <taxon>asterids</taxon>
        <taxon>lamiids</taxon>
        <taxon>Solanales</taxon>
        <taxon>Solanaceae</taxon>
        <taxon>Solanoideae</taxon>
        <taxon>Solaneae</taxon>
        <taxon>Solanum</taxon>
    </lineage>
</organism>
<sequence length="152" mass="16959">MPPCRAYAKNANARNANAVPLVQDHEVPVPTNRNGGLVAARVRDFARMNPPDFLGSRVGMNPYNFIDEVKKIFGVIQVTGNGRVEMVSYQLKDMTHIWYTQWKDSRATLSFVTPYIVVTFNVSPDTLSEIFALISSDFLIVAITPLSFVPPL</sequence>
<accession>A0AAF0U844</accession>
<evidence type="ECO:0000313" key="2">
    <source>
        <dbReference type="Proteomes" id="UP001234989"/>
    </source>
</evidence>
<proteinExistence type="predicted"/>